<organism evidence="2 3">
    <name type="scientific">Stentor coeruleus</name>
    <dbReference type="NCBI Taxonomy" id="5963"/>
    <lineage>
        <taxon>Eukaryota</taxon>
        <taxon>Sar</taxon>
        <taxon>Alveolata</taxon>
        <taxon>Ciliophora</taxon>
        <taxon>Postciliodesmatophora</taxon>
        <taxon>Heterotrichea</taxon>
        <taxon>Heterotrichida</taxon>
        <taxon>Stentoridae</taxon>
        <taxon>Stentor</taxon>
    </lineage>
</organism>
<comment type="caution">
    <text evidence="2">The sequence shown here is derived from an EMBL/GenBank/DDBJ whole genome shotgun (WGS) entry which is preliminary data.</text>
</comment>
<feature type="region of interest" description="Disordered" evidence="1">
    <location>
        <begin position="92"/>
        <end position="122"/>
    </location>
</feature>
<accession>A0A1R2D2M8</accession>
<dbReference type="AlphaFoldDB" id="A0A1R2D2M8"/>
<reference evidence="2 3" key="1">
    <citation type="submission" date="2016-11" db="EMBL/GenBank/DDBJ databases">
        <title>The macronuclear genome of Stentor coeruleus: a giant cell with tiny introns.</title>
        <authorList>
            <person name="Slabodnick M."/>
            <person name="Ruby J.G."/>
            <person name="Reiff S.B."/>
            <person name="Swart E.C."/>
            <person name="Gosai S."/>
            <person name="Prabakaran S."/>
            <person name="Witkowska E."/>
            <person name="Larue G.E."/>
            <person name="Fisher S."/>
            <person name="Freeman R.M."/>
            <person name="Gunawardena J."/>
            <person name="Chu W."/>
            <person name="Stover N.A."/>
            <person name="Gregory B.D."/>
            <person name="Nowacki M."/>
            <person name="Derisi J."/>
            <person name="Roy S.W."/>
            <person name="Marshall W.F."/>
            <person name="Sood P."/>
        </authorList>
    </citation>
    <scope>NUCLEOTIDE SEQUENCE [LARGE SCALE GENOMIC DNA]</scope>
    <source>
        <strain evidence="2">WM001</strain>
    </source>
</reference>
<dbReference type="EMBL" id="MPUH01000011">
    <property type="protein sequence ID" value="OMJ95524.1"/>
    <property type="molecule type" value="Genomic_DNA"/>
</dbReference>
<evidence type="ECO:0000313" key="2">
    <source>
        <dbReference type="EMBL" id="OMJ95524.1"/>
    </source>
</evidence>
<protein>
    <submittedName>
        <fullName evidence="2">Uncharacterized protein</fullName>
    </submittedName>
</protein>
<evidence type="ECO:0000313" key="3">
    <source>
        <dbReference type="Proteomes" id="UP000187209"/>
    </source>
</evidence>
<proteinExistence type="predicted"/>
<evidence type="ECO:0000256" key="1">
    <source>
        <dbReference type="SAM" id="MobiDB-lite"/>
    </source>
</evidence>
<name>A0A1R2D2M8_9CILI</name>
<feature type="compositionally biased region" description="Polar residues" evidence="1">
    <location>
        <begin position="94"/>
        <end position="110"/>
    </location>
</feature>
<keyword evidence="3" id="KW-1185">Reference proteome</keyword>
<sequence>MTEMLEEYKNLKRRLKKTIIYKQLTDLIYSVVCTEMRVDYGFMKKALPCFKKILCDMADSAWNSTKSSVEFSQIKPIKHIRHITSIPKFRKDAQTGNHLAKSSDTLQKSSASKDDKSHQSDYSYIKGPASFAKSIRDIDKVRPASPGPSYYFFDTLKQKIQSPRVVFPKSVGHRSSYIPNSLSPGPSKYYPSIRSIVKYT</sequence>
<dbReference type="Proteomes" id="UP000187209">
    <property type="component" value="Unassembled WGS sequence"/>
</dbReference>
<gene>
    <name evidence="2" type="ORF">SteCoe_1124</name>
</gene>